<evidence type="ECO:0000313" key="2">
    <source>
        <dbReference type="EMBL" id="KAK0520885.1"/>
    </source>
</evidence>
<feature type="signal peptide" evidence="1">
    <location>
        <begin position="1"/>
        <end position="19"/>
    </location>
</feature>
<keyword evidence="1" id="KW-0732">Signal</keyword>
<evidence type="ECO:0008006" key="4">
    <source>
        <dbReference type="Google" id="ProtNLM"/>
    </source>
</evidence>
<accession>A0AAN6JHF7</accession>
<feature type="chain" id="PRO_5042940801" description="Secreted protein" evidence="1">
    <location>
        <begin position="20"/>
        <end position="146"/>
    </location>
</feature>
<evidence type="ECO:0000256" key="1">
    <source>
        <dbReference type="SAM" id="SignalP"/>
    </source>
</evidence>
<sequence length="146" mass="15720">MMVRVVALFALLPALAVMAMPYQGDSFDTEAPSVNLARAIYVQDANLATSTELLRHLVARSGHAGGSNTGGGGEVAQLQATYRQNLTRHQQLMAQVAQLPNGNTPAQRIQWGTQKTRMFEEANRCKAAYEAAARQLQALGARVPGQ</sequence>
<keyword evidence="3" id="KW-1185">Reference proteome</keyword>
<gene>
    <name evidence="2" type="ORF">OC842_006960</name>
</gene>
<organism evidence="2 3">
    <name type="scientific">Tilletia horrida</name>
    <dbReference type="NCBI Taxonomy" id="155126"/>
    <lineage>
        <taxon>Eukaryota</taxon>
        <taxon>Fungi</taxon>
        <taxon>Dikarya</taxon>
        <taxon>Basidiomycota</taxon>
        <taxon>Ustilaginomycotina</taxon>
        <taxon>Exobasidiomycetes</taxon>
        <taxon>Tilletiales</taxon>
        <taxon>Tilletiaceae</taxon>
        <taxon>Tilletia</taxon>
    </lineage>
</organism>
<dbReference type="Proteomes" id="UP001176521">
    <property type="component" value="Unassembled WGS sequence"/>
</dbReference>
<proteinExistence type="predicted"/>
<dbReference type="EMBL" id="JAPDMQ010000734">
    <property type="protein sequence ID" value="KAK0520885.1"/>
    <property type="molecule type" value="Genomic_DNA"/>
</dbReference>
<reference evidence="2" key="1">
    <citation type="journal article" date="2023" name="PhytoFront">
        <title>Draft Genome Resources of Seven Strains of Tilletia horrida, Causal Agent of Kernel Smut of Rice.</title>
        <authorList>
            <person name="Khanal S."/>
            <person name="Antony Babu S."/>
            <person name="Zhou X.G."/>
        </authorList>
    </citation>
    <scope>NUCLEOTIDE SEQUENCE</scope>
    <source>
        <strain evidence="2">TX3</strain>
    </source>
</reference>
<dbReference type="AlphaFoldDB" id="A0AAN6JHF7"/>
<evidence type="ECO:0000313" key="3">
    <source>
        <dbReference type="Proteomes" id="UP001176521"/>
    </source>
</evidence>
<comment type="caution">
    <text evidence="2">The sequence shown here is derived from an EMBL/GenBank/DDBJ whole genome shotgun (WGS) entry which is preliminary data.</text>
</comment>
<protein>
    <recommendedName>
        <fullName evidence="4">Secreted protein</fullName>
    </recommendedName>
</protein>
<name>A0AAN6JHF7_9BASI</name>